<feature type="compositionally biased region" description="Polar residues" evidence="9">
    <location>
        <begin position="1282"/>
        <end position="1293"/>
    </location>
</feature>
<feature type="region of interest" description="Disordered" evidence="9">
    <location>
        <begin position="1274"/>
        <end position="1293"/>
    </location>
</feature>
<dbReference type="GO" id="GO:0007283">
    <property type="term" value="P:spermatogenesis"/>
    <property type="evidence" value="ECO:0007669"/>
    <property type="project" value="UniProtKB-KW"/>
</dbReference>
<feature type="region of interest" description="Disordered" evidence="9">
    <location>
        <begin position="1169"/>
        <end position="1194"/>
    </location>
</feature>
<evidence type="ECO:0000256" key="4">
    <source>
        <dbReference type="ARBA" id="ARBA00022871"/>
    </source>
</evidence>
<comment type="similarity">
    <text evidence="7">Belongs to the SPATA31 family.</text>
</comment>
<evidence type="ECO:0000313" key="14">
    <source>
        <dbReference type="RefSeq" id="XP_028387262.2"/>
    </source>
</evidence>
<reference evidence="14" key="1">
    <citation type="submission" date="2025-08" db="UniProtKB">
        <authorList>
            <consortium name="RefSeq"/>
        </authorList>
    </citation>
    <scope>IDENTIFICATION</scope>
    <source>
        <tissue evidence="14">Muscle</tissue>
    </source>
</reference>
<evidence type="ECO:0000313" key="13">
    <source>
        <dbReference type="Proteomes" id="UP000504628"/>
    </source>
</evidence>
<dbReference type="GO" id="GO:0016020">
    <property type="term" value="C:membrane"/>
    <property type="evidence" value="ECO:0007669"/>
    <property type="project" value="UniProtKB-SubCell"/>
</dbReference>
<keyword evidence="2 10" id="KW-0812">Transmembrane</keyword>
<dbReference type="RefSeq" id="XP_028387262.2">
    <property type="nucleotide sequence ID" value="XM_028531461.2"/>
</dbReference>
<dbReference type="PANTHER" id="PTHR21859:SF55">
    <property type="entry name" value="SPERMATOGENESIS-ASSOCIATED PROTEIN 31A1-RELATED"/>
    <property type="match status" value="1"/>
</dbReference>
<feature type="domain" description="SPATA31" evidence="11">
    <location>
        <begin position="336"/>
        <end position="692"/>
    </location>
</feature>
<dbReference type="Pfam" id="PF15371">
    <property type="entry name" value="DUF4599"/>
    <property type="match status" value="1"/>
</dbReference>
<organism evidence="13 14">
    <name type="scientific">Phyllostomus discolor</name>
    <name type="common">pale spear-nosed bat</name>
    <dbReference type="NCBI Taxonomy" id="89673"/>
    <lineage>
        <taxon>Eukaryota</taxon>
        <taxon>Metazoa</taxon>
        <taxon>Chordata</taxon>
        <taxon>Craniata</taxon>
        <taxon>Vertebrata</taxon>
        <taxon>Euteleostomi</taxon>
        <taxon>Mammalia</taxon>
        <taxon>Eutheria</taxon>
        <taxon>Laurasiatheria</taxon>
        <taxon>Chiroptera</taxon>
        <taxon>Yangochiroptera</taxon>
        <taxon>Phyllostomidae</taxon>
        <taxon>Phyllostominae</taxon>
        <taxon>Phyllostomus</taxon>
    </lineage>
</organism>
<keyword evidence="5 10" id="KW-1133">Transmembrane helix</keyword>
<keyword evidence="6 10" id="KW-0472">Membrane</keyword>
<feature type="region of interest" description="Disordered" evidence="9">
    <location>
        <begin position="839"/>
        <end position="863"/>
    </location>
</feature>
<dbReference type="OrthoDB" id="9799748at2759"/>
<dbReference type="FunCoup" id="A0A6J2N439">
    <property type="interactions" value="85"/>
</dbReference>
<evidence type="ECO:0000256" key="3">
    <source>
        <dbReference type="ARBA" id="ARBA00022782"/>
    </source>
</evidence>
<dbReference type="GeneID" id="114512543"/>
<evidence type="ECO:0000256" key="1">
    <source>
        <dbReference type="ARBA" id="ARBA00004167"/>
    </source>
</evidence>
<feature type="region of interest" description="Disordered" evidence="9">
    <location>
        <begin position="1104"/>
        <end position="1147"/>
    </location>
</feature>
<protein>
    <submittedName>
        <fullName evidence="14">Spermatogenesis-associated protein 31E1-like</fullName>
    </submittedName>
</protein>
<dbReference type="GO" id="GO:0030154">
    <property type="term" value="P:cell differentiation"/>
    <property type="evidence" value="ECO:0007669"/>
    <property type="project" value="UniProtKB-KW"/>
</dbReference>
<feature type="domain" description="SPATA31-like" evidence="12">
    <location>
        <begin position="68"/>
        <end position="147"/>
    </location>
</feature>
<feature type="transmembrane region" description="Helical" evidence="10">
    <location>
        <begin position="21"/>
        <end position="42"/>
    </location>
</feature>
<keyword evidence="3" id="KW-0221">Differentiation</keyword>
<evidence type="ECO:0000256" key="2">
    <source>
        <dbReference type="ARBA" id="ARBA00022692"/>
    </source>
</evidence>
<gene>
    <name evidence="14" type="primary">LOC114512543</name>
</gene>
<feature type="compositionally biased region" description="Basic and acidic residues" evidence="9">
    <location>
        <begin position="574"/>
        <end position="590"/>
    </location>
</feature>
<feature type="region of interest" description="Disordered" evidence="9">
    <location>
        <begin position="501"/>
        <end position="521"/>
    </location>
</feature>
<dbReference type="InterPro" id="IPR039509">
    <property type="entry name" value="SPATA31"/>
</dbReference>
<evidence type="ECO:0000256" key="8">
    <source>
        <dbReference type="ARBA" id="ARBA00037695"/>
    </source>
</evidence>
<name>A0A6J2N439_9CHIR</name>
<evidence type="ECO:0000259" key="12">
    <source>
        <dbReference type="Pfam" id="PF15371"/>
    </source>
</evidence>
<keyword evidence="13" id="KW-1185">Reference proteome</keyword>
<evidence type="ECO:0000256" key="9">
    <source>
        <dbReference type="SAM" id="MobiDB-lite"/>
    </source>
</evidence>
<feature type="compositionally biased region" description="Polar residues" evidence="9">
    <location>
        <begin position="1129"/>
        <end position="1139"/>
    </location>
</feature>
<evidence type="ECO:0000256" key="6">
    <source>
        <dbReference type="ARBA" id="ARBA00023136"/>
    </source>
</evidence>
<feature type="compositionally biased region" description="Basic residues" evidence="9">
    <location>
        <begin position="591"/>
        <end position="600"/>
    </location>
</feature>
<comment type="subcellular location">
    <subcellularLocation>
        <location evidence="1">Membrane</location>
        <topology evidence="1">Single-pass membrane protein</topology>
    </subcellularLocation>
</comment>
<feature type="compositionally biased region" description="Polar residues" evidence="9">
    <location>
        <begin position="501"/>
        <end position="514"/>
    </location>
</feature>
<sequence>MMEKPLFSLKSILATWQSSSPSLVIDIIFAISCGLLLFLLLLTCLESDPPLPPPRKHGNIRKHSVELRWRSRKKSGALKACRDCLQEIEEARCLISLLQSHLGKFSDNQHSCQNPPGELCKAAPTGVHQPYCVPVENAAPAMSTSPSLLTVCTLPLASPLSAEHQDQPDLMKIPLSTIVKSSPPGNSFLASSIPAISGLGCSSYPMKFLSWWWVTTKALFFPTSSQHESQQEHLSHHPPEALFWGDPTDKQIETGSLSFINPDIQKLLEIVITKKAELKVWKERERDVSLSKQKGLDNHLKSFGNIWTSLGAKQDSATPQPFWSMKDIKEQVPSPQQFSHHQLWEDHRQQKCSQLFWGLPSLHSESLVATAWVARSSYPQPLSFLFNGMCNHCPARIQPTTSSGLSQAVLLSLSGAQPQPLTGNLPQSQTPPLAQIQSQTHLIPSHSIQPPSSLIQMSTSGVSCPTAQNKEQYFIPPDIQYLELKRERALLSLTKRSQEVFSQPTPNFPQNSRASHGHRRVPIPHKDFIGKSLQKQYLQKRLTTKKQQGGLHFRVQVSLEMMQAQSQFPGMCHAQDKKGPFQDSHKMESRYHRRSHRKDQRGKDFRRDLWQCMRRIPEVLSRDSNTIIVKVLKVNSKRKSEGNLKPQKSGVGICLYTGPEKKHIENILKAHLDRKLEQIIKGLIPASVGRSWLAANHVFLKFHTHMETRNQVSLKGQEYYLNTSCELSFLSPLTQQVLEAHMIRFHERHRWGRPHQAFEPTNLKLHETQYLPLPRACSPTSSVYVFGVHLEDKYTKVLGKPPPPFLGEKVITKKSLLTPLGPLSTTSPVSEEIQKTLEEMPSGDGHGLSETPLKSQEGRPPPHSLTLSLMGKIWQIGTVTGIEKRSLIPNPSSAVARNEPREGRRAIVEMNLGSQSSKAEEAREALEAEETPAWKVTVGPSVLANSQTINMGMRRSESLVPDKSSSLPTKSVAQDLQEPSLKKNIANKFELQGKVESENQLQALAASLLPQDCHTDVIFQDNTSGMCLQDSATNVLLQDLHNDVLLAADIMASHGSLRENTSGDMLVAQVPYDLILSEQSSQGQQEPGIPKLKDPFLSQSKMFLPIDGRENDRRPNQREQNEGLEEPRNSQASRMNNPPQVRGMGDTLGSKYLQLLPEKTQVFLENHFRKRHSPQYLNPNKKGKGSEEPLRKGQPVITIAQNQEPVKSRPVLDNAPVEAQVIVRAVGQILVEKLGLHQGLHAKELNQHKQQLQAPVGECSCYLKVLSSSKQRRVRKDGYGLQSPSYPQGPQLL</sequence>
<evidence type="ECO:0000256" key="7">
    <source>
        <dbReference type="ARBA" id="ARBA00035009"/>
    </source>
</evidence>
<dbReference type="InParanoid" id="A0A6J2N439"/>
<accession>A0A6J2N439</accession>
<dbReference type="Proteomes" id="UP000504628">
    <property type="component" value="Chromosome 3"/>
</dbReference>
<dbReference type="KEGG" id="pdic:114512543"/>
<feature type="compositionally biased region" description="Basic and acidic residues" evidence="9">
    <location>
        <begin position="1107"/>
        <end position="1128"/>
    </location>
</feature>
<dbReference type="Pfam" id="PF14650">
    <property type="entry name" value="FAM75"/>
    <property type="match status" value="1"/>
</dbReference>
<evidence type="ECO:0000256" key="10">
    <source>
        <dbReference type="SAM" id="Phobius"/>
    </source>
</evidence>
<proteinExistence type="inferred from homology"/>
<keyword evidence="4" id="KW-0744">Spermatogenesis</keyword>
<evidence type="ECO:0000256" key="5">
    <source>
        <dbReference type="ARBA" id="ARBA00022989"/>
    </source>
</evidence>
<dbReference type="PANTHER" id="PTHR21859">
    <property type="entry name" value="ACROSOME-SPECIFIC PROTEIN"/>
    <property type="match status" value="1"/>
</dbReference>
<comment type="function">
    <text evidence="8">May play a role in spermatogenesis.</text>
</comment>
<dbReference type="InterPro" id="IPR027970">
    <property type="entry name" value="SPATA31-like"/>
</dbReference>
<evidence type="ECO:0000259" key="11">
    <source>
        <dbReference type="Pfam" id="PF14650"/>
    </source>
</evidence>
<feature type="region of interest" description="Disordered" evidence="9">
    <location>
        <begin position="571"/>
        <end position="602"/>
    </location>
</feature>